<dbReference type="Gene3D" id="3.30.200.20">
    <property type="entry name" value="Phosphorylase Kinase, domain 1"/>
    <property type="match status" value="1"/>
</dbReference>
<keyword evidence="10" id="KW-0460">Magnesium</keyword>
<keyword evidence="18" id="KW-1185">Reference proteome</keyword>
<dbReference type="GO" id="GO:0005524">
    <property type="term" value="F:ATP binding"/>
    <property type="evidence" value="ECO:0007669"/>
    <property type="project" value="UniProtKB-UniRule"/>
</dbReference>
<evidence type="ECO:0000256" key="4">
    <source>
        <dbReference type="ARBA" id="ARBA00022527"/>
    </source>
</evidence>
<evidence type="ECO:0000256" key="7">
    <source>
        <dbReference type="ARBA" id="ARBA00022741"/>
    </source>
</evidence>
<evidence type="ECO:0000256" key="11">
    <source>
        <dbReference type="ARBA" id="ARBA00022845"/>
    </source>
</evidence>
<dbReference type="FunFam" id="3.30.200.20:FF:000093">
    <property type="entry name" value="Putative map kinase-interacting serine/threonine-protein kinase 1"/>
    <property type="match status" value="1"/>
</dbReference>
<evidence type="ECO:0000256" key="12">
    <source>
        <dbReference type="ARBA" id="ARBA00047899"/>
    </source>
</evidence>
<dbReference type="KEGG" id="char:105900880"/>
<gene>
    <name evidence="19" type="primary">mknk2b</name>
</gene>
<dbReference type="PROSITE" id="PS00107">
    <property type="entry name" value="PROTEIN_KINASE_ATP"/>
    <property type="match status" value="1"/>
</dbReference>
<dbReference type="CTD" id="373121"/>
<evidence type="ECO:0000256" key="9">
    <source>
        <dbReference type="ARBA" id="ARBA00022840"/>
    </source>
</evidence>
<feature type="region of interest" description="Disordered" evidence="16">
    <location>
        <begin position="409"/>
        <end position="446"/>
    </location>
</feature>
<keyword evidence="6" id="KW-0479">Metal-binding</keyword>
<evidence type="ECO:0000256" key="16">
    <source>
        <dbReference type="SAM" id="MobiDB-lite"/>
    </source>
</evidence>
<dbReference type="EC" id="2.7.11.1" evidence="3"/>
<feature type="binding site" evidence="14">
    <location>
        <position position="114"/>
    </location>
    <ligand>
        <name>ATP</name>
        <dbReference type="ChEBI" id="CHEBI:30616"/>
    </ligand>
</feature>
<keyword evidence="4 15" id="KW-0723">Serine/threonine-protein kinase</keyword>
<dbReference type="PROSITE" id="PS50011">
    <property type="entry name" value="PROTEIN_KINASE_DOM"/>
    <property type="match status" value="1"/>
</dbReference>
<dbReference type="AlphaFoldDB" id="A0A6P3VZ18"/>
<accession>A0A6P3VZ18</accession>
<dbReference type="RefSeq" id="XP_012683708.1">
    <property type="nucleotide sequence ID" value="XM_012828254.3"/>
</dbReference>
<dbReference type="InterPro" id="IPR000719">
    <property type="entry name" value="Prot_kinase_dom"/>
</dbReference>
<sequence length="479" mass="53849">MVQNKTTEVTGFHRSFKGQNPFESDEFSKTGSHLLDSAFNFDCSARPDMPSSRPIDIPDAKKRNKKKKRCRATDSFTGRFEDVYRLQEEILGEGAYARVQTCISQITNKEYAVKIIEKRPGHSRSRVFREVEMLYQCQGHRNILELVEFFEEEEKFYLVFEKLRGGSVLAHIHRRRNFTEQEASIVVQDIASALDFLHNKGMAHRDLKPENILCEHEHHISPVKICDFDLGSGIKLNSDSSPISTPELLTPCGSAEYMAPEVVEAFSEEATIYDKRCDLWSLGVILYIMLSGYPPFVGRCGSDCGWEMGEPCHTCQNTLFESIQEGKYEFPAKEWAHISPSAKDLISRLLVRDAKLRLSAAQVLQHPWVRRGAINTPTSSILLQRNSSARDLTFFAGKAVAMNRQLAEQEDLEEQHQHGEGPSPQVVTAGSASMRLSPPSKSKLAVRRHGHSSILKGAPVSANELRQLLAPLVIMGDCA</sequence>
<evidence type="ECO:0000256" key="10">
    <source>
        <dbReference type="ARBA" id="ARBA00022842"/>
    </source>
</evidence>
<dbReference type="PROSITE" id="PS00108">
    <property type="entry name" value="PROTEIN_KINASE_ST"/>
    <property type="match status" value="1"/>
</dbReference>
<proteinExistence type="inferred from homology"/>
<evidence type="ECO:0000313" key="18">
    <source>
        <dbReference type="Proteomes" id="UP000515152"/>
    </source>
</evidence>
<dbReference type="GO" id="GO:0006417">
    <property type="term" value="P:regulation of translation"/>
    <property type="evidence" value="ECO:0007669"/>
    <property type="project" value="UniProtKB-KW"/>
</dbReference>
<keyword evidence="8 19" id="KW-0418">Kinase</keyword>
<dbReference type="InterPro" id="IPR008271">
    <property type="entry name" value="Ser/Thr_kinase_AS"/>
</dbReference>
<keyword evidence="7 14" id="KW-0547">Nucleotide-binding</keyword>
<evidence type="ECO:0000256" key="1">
    <source>
        <dbReference type="ARBA" id="ARBA00001946"/>
    </source>
</evidence>
<comment type="catalytic activity">
    <reaction evidence="13">
        <text>L-seryl-[protein] + ATP = O-phospho-L-seryl-[protein] + ADP + H(+)</text>
        <dbReference type="Rhea" id="RHEA:17989"/>
        <dbReference type="Rhea" id="RHEA-COMP:9863"/>
        <dbReference type="Rhea" id="RHEA-COMP:11604"/>
        <dbReference type="ChEBI" id="CHEBI:15378"/>
        <dbReference type="ChEBI" id="CHEBI:29999"/>
        <dbReference type="ChEBI" id="CHEBI:30616"/>
        <dbReference type="ChEBI" id="CHEBI:83421"/>
        <dbReference type="ChEBI" id="CHEBI:456216"/>
        <dbReference type="EC" id="2.7.11.1"/>
    </reaction>
</comment>
<keyword evidence="9 14" id="KW-0067">ATP-binding</keyword>
<evidence type="ECO:0000256" key="13">
    <source>
        <dbReference type="ARBA" id="ARBA00048679"/>
    </source>
</evidence>
<evidence type="ECO:0000256" key="15">
    <source>
        <dbReference type="RuleBase" id="RU000304"/>
    </source>
</evidence>
<dbReference type="GO" id="GO:0004674">
    <property type="term" value="F:protein serine/threonine kinase activity"/>
    <property type="evidence" value="ECO:0007669"/>
    <property type="project" value="UniProtKB-KW"/>
</dbReference>
<dbReference type="PANTHER" id="PTHR24349">
    <property type="entry name" value="SERINE/THREONINE-PROTEIN KINASE"/>
    <property type="match status" value="1"/>
</dbReference>
<dbReference type="Gene3D" id="1.10.510.10">
    <property type="entry name" value="Transferase(Phosphotransferase) domain 1"/>
    <property type="match status" value="1"/>
</dbReference>
<dbReference type="InterPro" id="IPR017441">
    <property type="entry name" value="Protein_kinase_ATP_BS"/>
</dbReference>
<evidence type="ECO:0000313" key="19">
    <source>
        <dbReference type="RefSeq" id="XP_012683708.1"/>
    </source>
</evidence>
<dbReference type="GeneID" id="105900880"/>
<dbReference type="InterPro" id="IPR011009">
    <property type="entry name" value="Kinase-like_dom_sf"/>
</dbReference>
<dbReference type="InterPro" id="IPR050205">
    <property type="entry name" value="CDPK_Ser/Thr_kinases"/>
</dbReference>
<evidence type="ECO:0000256" key="8">
    <source>
        <dbReference type="ARBA" id="ARBA00022777"/>
    </source>
</evidence>
<evidence type="ECO:0000256" key="5">
    <source>
        <dbReference type="ARBA" id="ARBA00022679"/>
    </source>
</evidence>
<keyword evidence="5" id="KW-0808">Transferase</keyword>
<evidence type="ECO:0000256" key="14">
    <source>
        <dbReference type="PROSITE-ProRule" id="PRU10141"/>
    </source>
</evidence>
<feature type="region of interest" description="Disordered" evidence="16">
    <location>
        <begin position="45"/>
        <end position="69"/>
    </location>
</feature>
<protein>
    <recommendedName>
        <fullName evidence="3">non-specific serine/threonine protein kinase</fullName>
        <ecNumber evidence="3">2.7.11.1</ecNumber>
    </recommendedName>
</protein>
<name>A0A6P3VZ18_CLUHA</name>
<keyword evidence="11" id="KW-0810">Translation regulation</keyword>
<evidence type="ECO:0000259" key="17">
    <source>
        <dbReference type="PROSITE" id="PS50011"/>
    </source>
</evidence>
<dbReference type="SUPFAM" id="SSF56112">
    <property type="entry name" value="Protein kinase-like (PK-like)"/>
    <property type="match status" value="1"/>
</dbReference>
<dbReference type="FunFam" id="1.10.510.10:FF:000119">
    <property type="entry name" value="Putative map kinase-interacting serine/threonine-protein kinase 1"/>
    <property type="match status" value="1"/>
</dbReference>
<feature type="domain" description="Protein kinase" evidence="17">
    <location>
        <begin position="85"/>
        <end position="369"/>
    </location>
</feature>
<dbReference type="Pfam" id="PF00069">
    <property type="entry name" value="Pkinase"/>
    <property type="match status" value="1"/>
</dbReference>
<comment type="similarity">
    <text evidence="2">Belongs to the protein kinase superfamily. CAMK Ser/Thr protein kinase family.</text>
</comment>
<evidence type="ECO:0000256" key="2">
    <source>
        <dbReference type="ARBA" id="ARBA00006692"/>
    </source>
</evidence>
<organism evidence="18 19">
    <name type="scientific">Clupea harengus</name>
    <name type="common">Atlantic herring</name>
    <dbReference type="NCBI Taxonomy" id="7950"/>
    <lineage>
        <taxon>Eukaryota</taxon>
        <taxon>Metazoa</taxon>
        <taxon>Chordata</taxon>
        <taxon>Craniata</taxon>
        <taxon>Vertebrata</taxon>
        <taxon>Euteleostomi</taxon>
        <taxon>Actinopterygii</taxon>
        <taxon>Neopterygii</taxon>
        <taxon>Teleostei</taxon>
        <taxon>Clupei</taxon>
        <taxon>Clupeiformes</taxon>
        <taxon>Clupeoidei</taxon>
        <taxon>Clupeidae</taxon>
        <taxon>Clupea</taxon>
    </lineage>
</organism>
<dbReference type="SMART" id="SM00220">
    <property type="entry name" value="S_TKc"/>
    <property type="match status" value="1"/>
</dbReference>
<dbReference type="GO" id="GO:0046872">
    <property type="term" value="F:metal ion binding"/>
    <property type="evidence" value="ECO:0007669"/>
    <property type="project" value="UniProtKB-KW"/>
</dbReference>
<evidence type="ECO:0000256" key="3">
    <source>
        <dbReference type="ARBA" id="ARBA00012513"/>
    </source>
</evidence>
<reference evidence="19" key="1">
    <citation type="submission" date="2025-08" db="UniProtKB">
        <authorList>
            <consortium name="RefSeq"/>
        </authorList>
    </citation>
    <scope>IDENTIFICATION</scope>
</reference>
<comment type="catalytic activity">
    <reaction evidence="12">
        <text>L-threonyl-[protein] + ATP = O-phospho-L-threonyl-[protein] + ADP + H(+)</text>
        <dbReference type="Rhea" id="RHEA:46608"/>
        <dbReference type="Rhea" id="RHEA-COMP:11060"/>
        <dbReference type="Rhea" id="RHEA-COMP:11605"/>
        <dbReference type="ChEBI" id="CHEBI:15378"/>
        <dbReference type="ChEBI" id="CHEBI:30013"/>
        <dbReference type="ChEBI" id="CHEBI:30616"/>
        <dbReference type="ChEBI" id="CHEBI:61977"/>
        <dbReference type="ChEBI" id="CHEBI:456216"/>
        <dbReference type="EC" id="2.7.11.1"/>
    </reaction>
</comment>
<dbReference type="Proteomes" id="UP000515152">
    <property type="component" value="Chromosome 10"/>
</dbReference>
<dbReference type="OrthoDB" id="5794026at2759"/>
<evidence type="ECO:0000256" key="6">
    <source>
        <dbReference type="ARBA" id="ARBA00022723"/>
    </source>
</evidence>
<comment type="cofactor">
    <cofactor evidence="1">
        <name>Mg(2+)</name>
        <dbReference type="ChEBI" id="CHEBI:18420"/>
    </cofactor>
</comment>